<name>A0ABZ1BVA9_9FIRM</name>
<protein>
    <submittedName>
        <fullName evidence="1">Uncharacterized protein</fullName>
    </submittedName>
</protein>
<evidence type="ECO:0000313" key="1">
    <source>
        <dbReference type="EMBL" id="WRP16456.1"/>
    </source>
</evidence>
<sequence>MWWRRAAALALAAGAVRLWMRPKARGRHDRTVERPSFPRRVLSLLGM</sequence>
<reference evidence="1 2" key="1">
    <citation type="journal article" date="2024" name="Front. Microbiol.">
        <title>Novel thermophilic genera Geochorda gen. nov. and Carboxydochorda gen. nov. from the deep terrestrial subsurface reveal the ecophysiological diversity in the class Limnochordia.</title>
        <authorList>
            <person name="Karnachuk O.V."/>
            <person name="Lukina A.P."/>
            <person name="Avakyan M.R."/>
            <person name="Kadnikov V.V."/>
            <person name="Begmatov S."/>
            <person name="Beletsky A.V."/>
            <person name="Vlasova K.G."/>
            <person name="Novikov A.A."/>
            <person name="Shcherbakova V.A."/>
            <person name="Mardanov A.V."/>
            <person name="Ravin N.V."/>
        </authorList>
    </citation>
    <scope>NUCLEOTIDE SEQUENCE [LARGE SCALE GENOMIC DNA]</scope>
    <source>
        <strain evidence="1 2">L945</strain>
    </source>
</reference>
<dbReference type="EMBL" id="CP141615">
    <property type="protein sequence ID" value="WRP16456.1"/>
    <property type="molecule type" value="Genomic_DNA"/>
</dbReference>
<dbReference type="Proteomes" id="UP001332192">
    <property type="component" value="Chromosome"/>
</dbReference>
<dbReference type="RefSeq" id="WP_324715729.1">
    <property type="nucleotide sequence ID" value="NZ_CP141615.1"/>
</dbReference>
<accession>A0ABZ1BVA9</accession>
<evidence type="ECO:0000313" key="2">
    <source>
        <dbReference type="Proteomes" id="UP001332192"/>
    </source>
</evidence>
<keyword evidence="2" id="KW-1185">Reference proteome</keyword>
<gene>
    <name evidence="1" type="ORF">U7230_10140</name>
</gene>
<proteinExistence type="predicted"/>
<organism evidence="1 2">
    <name type="scientific">Carboxydichorda subterranea</name>
    <dbReference type="NCBI Taxonomy" id="3109565"/>
    <lineage>
        <taxon>Bacteria</taxon>
        <taxon>Bacillati</taxon>
        <taxon>Bacillota</taxon>
        <taxon>Limnochordia</taxon>
        <taxon>Limnochordales</taxon>
        <taxon>Geochordaceae</taxon>
        <taxon>Carboxydichorda</taxon>
    </lineage>
</organism>